<accession>A0A0E9QUA2</accession>
<dbReference type="EMBL" id="GBXM01088031">
    <property type="protein sequence ID" value="JAH20546.1"/>
    <property type="molecule type" value="Transcribed_RNA"/>
</dbReference>
<sequence>MGKLMKNIFSTTVSVGQNADCDIPAVVQC</sequence>
<proteinExistence type="predicted"/>
<dbReference type="AlphaFoldDB" id="A0A0E9QUA2"/>
<reference evidence="1" key="1">
    <citation type="submission" date="2014-11" db="EMBL/GenBank/DDBJ databases">
        <authorList>
            <person name="Amaro Gonzalez C."/>
        </authorList>
    </citation>
    <scope>NUCLEOTIDE SEQUENCE</scope>
</reference>
<evidence type="ECO:0000313" key="1">
    <source>
        <dbReference type="EMBL" id="JAH20546.1"/>
    </source>
</evidence>
<reference evidence="1" key="2">
    <citation type="journal article" date="2015" name="Fish Shellfish Immunol.">
        <title>Early steps in the European eel (Anguilla anguilla)-Vibrio vulnificus interaction in the gills: Role of the RtxA13 toxin.</title>
        <authorList>
            <person name="Callol A."/>
            <person name="Pajuelo D."/>
            <person name="Ebbesson L."/>
            <person name="Teles M."/>
            <person name="MacKenzie S."/>
            <person name="Amaro C."/>
        </authorList>
    </citation>
    <scope>NUCLEOTIDE SEQUENCE</scope>
</reference>
<protein>
    <submittedName>
        <fullName evidence="1">Uncharacterized protein</fullName>
    </submittedName>
</protein>
<name>A0A0E9QUA2_ANGAN</name>
<organism evidence="1">
    <name type="scientific">Anguilla anguilla</name>
    <name type="common">European freshwater eel</name>
    <name type="synonym">Muraena anguilla</name>
    <dbReference type="NCBI Taxonomy" id="7936"/>
    <lineage>
        <taxon>Eukaryota</taxon>
        <taxon>Metazoa</taxon>
        <taxon>Chordata</taxon>
        <taxon>Craniata</taxon>
        <taxon>Vertebrata</taxon>
        <taxon>Euteleostomi</taxon>
        <taxon>Actinopterygii</taxon>
        <taxon>Neopterygii</taxon>
        <taxon>Teleostei</taxon>
        <taxon>Anguilliformes</taxon>
        <taxon>Anguillidae</taxon>
        <taxon>Anguilla</taxon>
    </lineage>
</organism>